<dbReference type="GO" id="GO:0098793">
    <property type="term" value="C:presynapse"/>
    <property type="evidence" value="ECO:0007669"/>
    <property type="project" value="GOC"/>
</dbReference>
<feature type="non-terminal residue" evidence="2">
    <location>
        <position position="106"/>
    </location>
</feature>
<organism evidence="2">
    <name type="scientific">Arion vulgaris</name>
    <dbReference type="NCBI Taxonomy" id="1028688"/>
    <lineage>
        <taxon>Eukaryota</taxon>
        <taxon>Metazoa</taxon>
        <taxon>Spiralia</taxon>
        <taxon>Lophotrochozoa</taxon>
        <taxon>Mollusca</taxon>
        <taxon>Gastropoda</taxon>
        <taxon>Heterobranchia</taxon>
        <taxon>Euthyneura</taxon>
        <taxon>Panpulmonata</taxon>
        <taxon>Eupulmonata</taxon>
        <taxon>Stylommatophora</taxon>
        <taxon>Helicina</taxon>
        <taxon>Arionoidea</taxon>
        <taxon>Arionidae</taxon>
        <taxon>Arion</taxon>
    </lineage>
</organism>
<gene>
    <name evidence="2" type="primary">ORF63474</name>
</gene>
<evidence type="ECO:0000259" key="1">
    <source>
        <dbReference type="Pfam" id="PF25040"/>
    </source>
</evidence>
<dbReference type="InterPro" id="IPR033616">
    <property type="entry name" value="BLTP1"/>
</dbReference>
<dbReference type="PANTHER" id="PTHR31640:SF1">
    <property type="entry name" value="BRIDGE-LIKE LIPID TRANSFER PROTEIN FAMILY MEMBER 1"/>
    <property type="match status" value="1"/>
</dbReference>
<sequence>SINSSGHKNLNIEAGFAKSSFESKGGIVGGTIDVNNLNGFFSVCEDPTLGQDPDHQAGLRTSALETKIDYMGSSIIMTRLSQLQLLLKDEWHVDPDTQMDTPLATN</sequence>
<dbReference type="PANTHER" id="PTHR31640">
    <property type="entry name" value="TRANSMEMBRANE PROTEIN KIAA1109"/>
    <property type="match status" value="1"/>
</dbReference>
<proteinExistence type="predicted"/>
<protein>
    <recommendedName>
        <fullName evidence="1">Bridge-like lipid transfer protein family member 1 C-terminal domain-containing protein</fullName>
    </recommendedName>
</protein>
<dbReference type="Pfam" id="PF25040">
    <property type="entry name" value="BLTP1_C"/>
    <property type="match status" value="1"/>
</dbReference>
<dbReference type="InterPro" id="IPR056742">
    <property type="entry name" value="BLTP1_C"/>
</dbReference>
<reference evidence="2" key="1">
    <citation type="submission" date="2014-12" db="EMBL/GenBank/DDBJ databases">
        <title>Insight into the proteome of Arion vulgaris.</title>
        <authorList>
            <person name="Aradska J."/>
            <person name="Bulat T."/>
            <person name="Smidak R."/>
            <person name="Sarate P."/>
            <person name="Gangsoo J."/>
            <person name="Sialana F."/>
            <person name="Bilban M."/>
            <person name="Lubec G."/>
        </authorList>
    </citation>
    <scope>NUCLEOTIDE SEQUENCE</scope>
    <source>
        <tissue evidence="2">Skin</tissue>
    </source>
</reference>
<evidence type="ECO:0000313" key="2">
    <source>
        <dbReference type="EMBL" id="CEK67662.1"/>
    </source>
</evidence>
<name>A0A0B6ZGX1_9EUPU</name>
<feature type="non-terminal residue" evidence="2">
    <location>
        <position position="1"/>
    </location>
</feature>
<accession>A0A0B6ZGX1</accession>
<dbReference type="EMBL" id="HACG01020797">
    <property type="protein sequence ID" value="CEK67662.1"/>
    <property type="molecule type" value="Transcribed_RNA"/>
</dbReference>
<dbReference type="AlphaFoldDB" id="A0A0B6ZGX1"/>
<dbReference type="GO" id="GO:0048488">
    <property type="term" value="P:synaptic vesicle endocytosis"/>
    <property type="evidence" value="ECO:0007669"/>
    <property type="project" value="TreeGrafter"/>
</dbReference>
<feature type="domain" description="Bridge-like lipid transfer protein family member 1 C-terminal" evidence="1">
    <location>
        <begin position="1"/>
        <end position="103"/>
    </location>
</feature>